<dbReference type="GeneID" id="72996437"/>
<dbReference type="KEGG" id="pcq:PcP3B5_33620"/>
<evidence type="ECO:0000313" key="2">
    <source>
        <dbReference type="EMBL" id="SFC41734.1"/>
    </source>
</evidence>
<dbReference type="EMBL" id="CP015878">
    <property type="protein sequence ID" value="ANI15148.1"/>
    <property type="molecule type" value="Genomic_DNA"/>
</dbReference>
<gene>
    <name evidence="1" type="ORF">A9C11_14660</name>
    <name evidence="2" type="ORF">SAMN05216577_105186</name>
</gene>
<keyword evidence="4" id="KW-1185">Reference proteome</keyword>
<proteinExistence type="predicted"/>
<dbReference type="SUPFAM" id="SSF101082">
    <property type="entry name" value="Typo IV secretion system protein TraC"/>
    <property type="match status" value="1"/>
</dbReference>
<protein>
    <submittedName>
        <fullName evidence="1">Uncharacterized protein</fullName>
    </submittedName>
</protein>
<evidence type="ECO:0000313" key="4">
    <source>
        <dbReference type="Proteomes" id="UP000183385"/>
    </source>
</evidence>
<dbReference type="STRING" id="53408.A9C11_14660"/>
<sequence>MADLVPLIPLSPATEPHDDVLYVNPNAPADHLHEAAVRRLSALEDLLHMLEDSADEMPLTHLQARMAAALAPLAAEARQLYELAQVKRG</sequence>
<dbReference type="EMBL" id="FOLS01000005">
    <property type="protein sequence ID" value="SFC41734.1"/>
    <property type="molecule type" value="Genomic_DNA"/>
</dbReference>
<evidence type="ECO:0000313" key="1">
    <source>
        <dbReference type="EMBL" id="ANI15148.1"/>
    </source>
</evidence>
<dbReference type="Proteomes" id="UP000183385">
    <property type="component" value="Unassembled WGS sequence"/>
</dbReference>
<reference evidence="2 4" key="2">
    <citation type="submission" date="2016-10" db="EMBL/GenBank/DDBJ databases">
        <authorList>
            <person name="Varghese N."/>
            <person name="Submissions S."/>
        </authorList>
    </citation>
    <scope>NUCLEOTIDE SEQUENCE [LARGE SCALE GENOMIC DNA]</scope>
    <source>
        <strain evidence="2 4">LMG 18378</strain>
    </source>
</reference>
<dbReference type="OrthoDB" id="7024957at2"/>
<evidence type="ECO:0000313" key="3">
    <source>
        <dbReference type="Proteomes" id="UP000077748"/>
    </source>
</evidence>
<dbReference type="RefSeq" id="WP_051879039.1">
    <property type="nucleotide sequence ID" value="NZ_BGPP01000003.1"/>
</dbReference>
<name>A0A127MUM8_9PSED</name>
<reference evidence="1 3" key="1">
    <citation type="submission" date="2016-05" db="EMBL/GenBank/DDBJ databases">
        <title>Genome Sequence of Pseudomonas citronellolis Strain SJTE-3, an Estrogens and Persistent Organic Pollutants degradation strain.</title>
        <authorList>
            <person name="Liang R."/>
        </authorList>
    </citation>
    <scope>NUCLEOTIDE SEQUENCE [LARGE SCALE GENOMIC DNA]</scope>
    <source>
        <strain evidence="1 3">SJTE-3</strain>
    </source>
</reference>
<dbReference type="Proteomes" id="UP000077748">
    <property type="component" value="Chromosome"/>
</dbReference>
<accession>A0A127MUM8</accession>
<dbReference type="AlphaFoldDB" id="A0A127MUM8"/>
<organism evidence="1 3">
    <name type="scientific">Pseudomonas citronellolis</name>
    <dbReference type="NCBI Taxonomy" id="53408"/>
    <lineage>
        <taxon>Bacteria</taxon>
        <taxon>Pseudomonadati</taxon>
        <taxon>Pseudomonadota</taxon>
        <taxon>Gammaproteobacteria</taxon>
        <taxon>Pseudomonadales</taxon>
        <taxon>Pseudomonadaceae</taxon>
        <taxon>Pseudomonas</taxon>
    </lineage>
</organism>